<dbReference type="EMBL" id="KZ825655">
    <property type="protein sequence ID" value="PYI25326.1"/>
    <property type="molecule type" value="Genomic_DNA"/>
</dbReference>
<dbReference type="GO" id="GO:0005634">
    <property type="term" value="C:nucleus"/>
    <property type="evidence" value="ECO:0007669"/>
    <property type="project" value="TreeGrafter"/>
</dbReference>
<dbReference type="InterPro" id="IPR012479">
    <property type="entry name" value="SAP30BP"/>
</dbReference>
<dbReference type="AlphaFoldDB" id="A0A2V5IY45"/>
<accession>A0A2V5IY45</accession>
<keyword evidence="3" id="KW-1185">Reference proteome</keyword>
<organism evidence="2 3">
    <name type="scientific">Aspergillus indologenus CBS 114.80</name>
    <dbReference type="NCBI Taxonomy" id="1450541"/>
    <lineage>
        <taxon>Eukaryota</taxon>
        <taxon>Fungi</taxon>
        <taxon>Dikarya</taxon>
        <taxon>Ascomycota</taxon>
        <taxon>Pezizomycotina</taxon>
        <taxon>Eurotiomycetes</taxon>
        <taxon>Eurotiomycetidae</taxon>
        <taxon>Eurotiales</taxon>
        <taxon>Aspergillaceae</taxon>
        <taxon>Aspergillus</taxon>
        <taxon>Aspergillus subgen. Circumdati</taxon>
    </lineage>
</organism>
<dbReference type="Pfam" id="PF07818">
    <property type="entry name" value="HCNGP"/>
    <property type="match status" value="1"/>
</dbReference>
<feature type="region of interest" description="Disordered" evidence="1">
    <location>
        <begin position="1"/>
        <end position="78"/>
    </location>
</feature>
<dbReference type="Proteomes" id="UP000248817">
    <property type="component" value="Unassembled WGS sequence"/>
</dbReference>
<evidence type="ECO:0000313" key="3">
    <source>
        <dbReference type="Proteomes" id="UP000248817"/>
    </source>
</evidence>
<proteinExistence type="predicted"/>
<evidence type="ECO:0000313" key="2">
    <source>
        <dbReference type="EMBL" id="PYI25326.1"/>
    </source>
</evidence>
<gene>
    <name evidence="2" type="ORF">BP00DRAFT_420631</name>
</gene>
<sequence>MLGLAAYESSSEDDAGPNPISSETKQGKEAHLAHTPKATQNSVPEKETTLEHGSMPESDRPVFGPSHESPHDAQKSSPTDYITLSASRTIIHDLTLPPVPNLDIPPSPPSSPDPSADAKFAHFLSLKKQGVHFNEKLSGSASLRNPSLLKAMMNHAEIDDRAQYQTALPLAIWNAPDLPSWGFMEEIRQAQRDIQGTMEERRSARQREEIAFVAATSSLP</sequence>
<dbReference type="PANTHER" id="PTHR13464">
    <property type="entry name" value="TRANSCRIPTIONAL REGULATOR PROTEIN HCNGP"/>
    <property type="match status" value="1"/>
</dbReference>
<protein>
    <recommendedName>
        <fullName evidence="4">HCNGP-domain-containing protein</fullName>
    </recommendedName>
</protein>
<evidence type="ECO:0008006" key="4">
    <source>
        <dbReference type="Google" id="ProtNLM"/>
    </source>
</evidence>
<dbReference type="GO" id="GO:0006355">
    <property type="term" value="P:regulation of DNA-templated transcription"/>
    <property type="evidence" value="ECO:0007669"/>
    <property type="project" value="InterPro"/>
</dbReference>
<evidence type="ECO:0000256" key="1">
    <source>
        <dbReference type="SAM" id="MobiDB-lite"/>
    </source>
</evidence>
<dbReference type="PANTHER" id="PTHR13464:SF0">
    <property type="entry name" value="SAP30-BINDING PROTEIN"/>
    <property type="match status" value="1"/>
</dbReference>
<name>A0A2V5IY45_9EURO</name>
<reference evidence="2 3" key="1">
    <citation type="submission" date="2018-02" db="EMBL/GenBank/DDBJ databases">
        <title>The genomes of Aspergillus section Nigri reveals drivers in fungal speciation.</title>
        <authorList>
            <consortium name="DOE Joint Genome Institute"/>
            <person name="Vesth T.C."/>
            <person name="Nybo J."/>
            <person name="Theobald S."/>
            <person name="Brandl J."/>
            <person name="Frisvad J.C."/>
            <person name="Nielsen K.F."/>
            <person name="Lyhne E.K."/>
            <person name="Kogle M.E."/>
            <person name="Kuo A."/>
            <person name="Riley R."/>
            <person name="Clum A."/>
            <person name="Nolan M."/>
            <person name="Lipzen A."/>
            <person name="Salamov A."/>
            <person name="Henrissat B."/>
            <person name="Wiebenga A."/>
            <person name="De vries R.P."/>
            <person name="Grigoriev I.V."/>
            <person name="Mortensen U.H."/>
            <person name="Andersen M.R."/>
            <person name="Baker S.E."/>
        </authorList>
    </citation>
    <scope>NUCLEOTIDE SEQUENCE [LARGE SCALE GENOMIC DNA]</scope>
    <source>
        <strain evidence="2 3">CBS 114.80</strain>
    </source>
</reference>